<dbReference type="InterPro" id="IPR033659">
    <property type="entry name" value="Ferrochelatase_N"/>
</dbReference>
<dbReference type="SUPFAM" id="SSF53800">
    <property type="entry name" value="Chelatase"/>
    <property type="match status" value="1"/>
</dbReference>
<dbReference type="AlphaFoldDB" id="A0A8J6XZ36"/>
<gene>
    <name evidence="2" type="primary">hemH</name>
    <name evidence="2" type="ORF">IFK94_15835</name>
</gene>
<reference evidence="2 3" key="1">
    <citation type="submission" date="2020-08" db="EMBL/GenBank/DDBJ databases">
        <title>Acidobacteriota in marine sediments use diverse sulfur dissimilation pathways.</title>
        <authorList>
            <person name="Wasmund K."/>
        </authorList>
    </citation>
    <scope>NUCLEOTIDE SEQUENCE [LARGE SCALE GENOMIC DNA]</scope>
    <source>
        <strain evidence="2">MAG AM4</strain>
    </source>
</reference>
<dbReference type="CDD" id="cd03411">
    <property type="entry name" value="Ferrochelatase_N"/>
    <property type="match status" value="1"/>
</dbReference>
<dbReference type="Proteomes" id="UP000648239">
    <property type="component" value="Unassembled WGS sequence"/>
</dbReference>
<keyword evidence="2" id="KW-0456">Lyase</keyword>
<dbReference type="GO" id="GO:0006783">
    <property type="term" value="P:heme biosynthetic process"/>
    <property type="evidence" value="ECO:0007669"/>
    <property type="project" value="InterPro"/>
</dbReference>
<dbReference type="EMBL" id="JACXWD010000121">
    <property type="protein sequence ID" value="MBD3869591.1"/>
    <property type="molecule type" value="Genomic_DNA"/>
</dbReference>
<accession>A0A8J6XZ36</accession>
<name>A0A8J6XZ36_9BACT</name>
<dbReference type="PANTHER" id="PTHR11108:SF1">
    <property type="entry name" value="FERROCHELATASE, MITOCHONDRIAL"/>
    <property type="match status" value="1"/>
</dbReference>
<organism evidence="2 3">
    <name type="scientific">Candidatus Polarisedimenticola svalbardensis</name>
    <dbReference type="NCBI Taxonomy" id="2886004"/>
    <lineage>
        <taxon>Bacteria</taxon>
        <taxon>Pseudomonadati</taxon>
        <taxon>Acidobacteriota</taxon>
        <taxon>Candidatus Polarisedimenticolia</taxon>
        <taxon>Candidatus Polarisedimenticolales</taxon>
        <taxon>Candidatus Polarisedimenticolaceae</taxon>
        <taxon>Candidatus Polarisedimenticola</taxon>
    </lineage>
</organism>
<dbReference type="NCBIfam" id="TIGR00109">
    <property type="entry name" value="hemH"/>
    <property type="match status" value="1"/>
</dbReference>
<protein>
    <submittedName>
        <fullName evidence="2">Ferrochelatase</fullName>
        <ecNumber evidence="2">4.99.1.1</ecNumber>
    </submittedName>
</protein>
<evidence type="ECO:0000313" key="3">
    <source>
        <dbReference type="Proteomes" id="UP000648239"/>
    </source>
</evidence>
<evidence type="ECO:0000256" key="1">
    <source>
        <dbReference type="RuleBase" id="RU004185"/>
    </source>
</evidence>
<comment type="similarity">
    <text evidence="1">Belongs to the ferrochelatase family.</text>
</comment>
<dbReference type="PANTHER" id="PTHR11108">
    <property type="entry name" value="FERROCHELATASE"/>
    <property type="match status" value="1"/>
</dbReference>
<comment type="caution">
    <text evidence="2">The sequence shown here is derived from an EMBL/GenBank/DDBJ whole genome shotgun (WGS) entry which is preliminary data.</text>
</comment>
<dbReference type="EC" id="4.99.1.1" evidence="2"/>
<dbReference type="GO" id="GO:0004325">
    <property type="term" value="F:ferrochelatase activity"/>
    <property type="evidence" value="ECO:0007669"/>
    <property type="project" value="InterPro"/>
</dbReference>
<dbReference type="Gene3D" id="3.40.50.1400">
    <property type="match status" value="1"/>
</dbReference>
<feature type="non-terminal residue" evidence="2">
    <location>
        <position position="279"/>
    </location>
</feature>
<dbReference type="Pfam" id="PF00762">
    <property type="entry name" value="Ferrochelatase"/>
    <property type="match status" value="1"/>
</dbReference>
<evidence type="ECO:0000313" key="2">
    <source>
        <dbReference type="EMBL" id="MBD3869591.1"/>
    </source>
</evidence>
<dbReference type="InterPro" id="IPR001015">
    <property type="entry name" value="Ferrochelatase"/>
</dbReference>
<sequence length="279" mass="30000">MTAIDNFPRAALDPSRTTGLILCGMGGPDRPEAVQPFLRNLFADPLIFPVPRLFAGIAGRLIAWKRAPEVRERYAMISADSSTPQLPTTIKQAAYLAGKLGNADRSTLPGVAMRYWDPYPDTTVPELMGAGAEQFLIVPTYPQYSGATNGSTIQFVIDTLDRVAAGAPVHVVADWNLLPGFIEALAWPVITQLSQWADAEVDPGECALVYVAHSLPESFIRKGDPYLVRTQATVDAVHTKVTKVLGAAGNSDWLDQITGGTEPGLCFQSKVGPIAWLGP</sequence>
<proteinExistence type="inferred from homology"/>